<evidence type="ECO:0000313" key="11">
    <source>
        <dbReference type="Proteomes" id="UP000808349"/>
    </source>
</evidence>
<evidence type="ECO:0000259" key="9">
    <source>
        <dbReference type="PROSITE" id="PS51779"/>
    </source>
</evidence>
<dbReference type="Proteomes" id="UP000808349">
    <property type="component" value="Unassembled WGS sequence"/>
</dbReference>
<evidence type="ECO:0000256" key="4">
    <source>
        <dbReference type="ARBA" id="ARBA00022729"/>
    </source>
</evidence>
<comment type="caution">
    <text evidence="10">The sequence shown here is derived from an EMBL/GenBank/DDBJ whole genome shotgun (WGS) entry which is preliminary data.</text>
</comment>
<keyword evidence="6" id="KW-0472">Membrane</keyword>
<dbReference type="PROSITE" id="PS51779">
    <property type="entry name" value="POTRA"/>
    <property type="match status" value="2"/>
</dbReference>
<feature type="domain" description="POTRA" evidence="9">
    <location>
        <begin position="365"/>
        <end position="440"/>
    </location>
</feature>
<dbReference type="EMBL" id="JADKFW010000004">
    <property type="protein sequence ID" value="MBK9716647.1"/>
    <property type="molecule type" value="Genomic_DNA"/>
</dbReference>
<dbReference type="Pfam" id="PF01103">
    <property type="entry name" value="Omp85"/>
    <property type="match status" value="1"/>
</dbReference>
<dbReference type="PANTHER" id="PTHR12815:SF47">
    <property type="entry name" value="TRANSLOCATION AND ASSEMBLY MODULE SUBUNIT TAMA"/>
    <property type="match status" value="1"/>
</dbReference>
<dbReference type="Pfam" id="PF07244">
    <property type="entry name" value="POTRA"/>
    <property type="match status" value="4"/>
</dbReference>
<name>A0A9D7S7M9_9BACT</name>
<feature type="domain" description="POTRA" evidence="9">
    <location>
        <begin position="279"/>
        <end position="362"/>
    </location>
</feature>
<keyword evidence="7" id="KW-0998">Cell outer membrane</keyword>
<keyword evidence="5" id="KW-0677">Repeat</keyword>
<keyword evidence="3" id="KW-0812">Transmembrane</keyword>
<proteinExistence type="predicted"/>
<dbReference type="PIRSF" id="PIRSF006076">
    <property type="entry name" value="OM_assembly_OMP85"/>
    <property type="match status" value="1"/>
</dbReference>
<dbReference type="InterPro" id="IPR000184">
    <property type="entry name" value="Bac_surfAg_D15"/>
</dbReference>
<keyword evidence="4" id="KW-0732">Signal</keyword>
<dbReference type="GO" id="GO:0071709">
    <property type="term" value="P:membrane assembly"/>
    <property type="evidence" value="ECO:0007669"/>
    <property type="project" value="InterPro"/>
</dbReference>
<organism evidence="10 11">
    <name type="scientific">Candidatus Defluviibacterium haderslevense</name>
    <dbReference type="NCBI Taxonomy" id="2981993"/>
    <lineage>
        <taxon>Bacteria</taxon>
        <taxon>Pseudomonadati</taxon>
        <taxon>Bacteroidota</taxon>
        <taxon>Saprospiria</taxon>
        <taxon>Saprospirales</taxon>
        <taxon>Saprospiraceae</taxon>
        <taxon>Candidatus Defluviibacterium</taxon>
    </lineage>
</organism>
<dbReference type="NCBIfam" id="TIGR03303">
    <property type="entry name" value="OM_YaeT"/>
    <property type="match status" value="1"/>
</dbReference>
<gene>
    <name evidence="10" type="primary">bamA</name>
    <name evidence="10" type="ORF">IPO85_03855</name>
</gene>
<keyword evidence="2" id="KW-1134">Transmembrane beta strand</keyword>
<evidence type="ECO:0000256" key="5">
    <source>
        <dbReference type="ARBA" id="ARBA00022737"/>
    </source>
</evidence>
<dbReference type="Gene3D" id="3.10.20.310">
    <property type="entry name" value="membrane protein fhac"/>
    <property type="match status" value="5"/>
</dbReference>
<evidence type="ECO:0000256" key="3">
    <source>
        <dbReference type="ARBA" id="ARBA00022692"/>
    </source>
</evidence>
<evidence type="ECO:0000313" key="10">
    <source>
        <dbReference type="EMBL" id="MBK9716647.1"/>
    </source>
</evidence>
<evidence type="ECO:0000256" key="8">
    <source>
        <dbReference type="NCBIfam" id="TIGR03303"/>
    </source>
</evidence>
<evidence type="ECO:0000256" key="6">
    <source>
        <dbReference type="ARBA" id="ARBA00023136"/>
    </source>
</evidence>
<accession>A0A9D7S7M9</accession>
<protein>
    <recommendedName>
        <fullName evidence="8">Outer membrane protein assembly factor BamA</fullName>
    </recommendedName>
</protein>
<dbReference type="AlphaFoldDB" id="A0A9D7S7M9"/>
<dbReference type="InterPro" id="IPR023707">
    <property type="entry name" value="OM_assembly_BamA"/>
</dbReference>
<comment type="subcellular location">
    <subcellularLocation>
        <location evidence="1">Membrane</location>
    </subcellularLocation>
</comment>
<dbReference type="GO" id="GO:0009279">
    <property type="term" value="C:cell outer membrane"/>
    <property type="evidence" value="ECO:0007669"/>
    <property type="project" value="UniProtKB-UniRule"/>
</dbReference>
<dbReference type="InterPro" id="IPR039910">
    <property type="entry name" value="D15-like"/>
</dbReference>
<dbReference type="InterPro" id="IPR010827">
    <property type="entry name" value="BamA/TamA_POTRA"/>
</dbReference>
<evidence type="ECO:0000256" key="2">
    <source>
        <dbReference type="ARBA" id="ARBA00022452"/>
    </source>
</evidence>
<dbReference type="Gene3D" id="2.40.160.50">
    <property type="entry name" value="membrane protein fhac: a member of the omp85/tpsb transporter family"/>
    <property type="match status" value="1"/>
</dbReference>
<evidence type="ECO:0000256" key="1">
    <source>
        <dbReference type="ARBA" id="ARBA00004370"/>
    </source>
</evidence>
<dbReference type="PANTHER" id="PTHR12815">
    <property type="entry name" value="SORTING AND ASSEMBLY MACHINERY SAMM50 PROTEIN FAMILY MEMBER"/>
    <property type="match status" value="1"/>
</dbReference>
<reference evidence="10 11" key="1">
    <citation type="submission" date="2020-10" db="EMBL/GenBank/DDBJ databases">
        <title>Connecting structure to function with the recovery of over 1000 high-quality activated sludge metagenome-assembled genomes encoding full-length rRNA genes using long-read sequencing.</title>
        <authorList>
            <person name="Singleton C.M."/>
            <person name="Petriglieri F."/>
            <person name="Kristensen J.M."/>
            <person name="Kirkegaard R.H."/>
            <person name="Michaelsen T.Y."/>
            <person name="Andersen M.H."/>
            <person name="Karst S.M."/>
            <person name="Dueholm M.S."/>
            <person name="Nielsen P.H."/>
            <person name="Albertsen M."/>
        </authorList>
    </citation>
    <scope>NUCLEOTIDE SEQUENCE [LARGE SCALE GENOMIC DNA]</scope>
    <source>
        <strain evidence="10">Ribe_18-Q3-R11-54_BAT3C.373</strain>
    </source>
</reference>
<evidence type="ECO:0000256" key="7">
    <source>
        <dbReference type="ARBA" id="ARBA00023237"/>
    </source>
</evidence>
<dbReference type="InterPro" id="IPR034746">
    <property type="entry name" value="POTRA"/>
</dbReference>
<sequence length="837" mass="95915">MYKYYFFIIYLVFSTTQILKAQRFFDGVKKNYEIGGIVVKGNAFSDEKAIIGISGLRVGQKISIPGSEISGAIKSIYKQRLFSNVEIVLAKEIGDVAMLEILVQEKPRYSKHTLKGVKKSAHDELNELVNSQLIKNSIVTEDVKENIIFRITDYYVDKGYLDARVNIHEFKDDKKDNAVRLVIDINKGKRIKISNITFEGNEHVRSMKLRKKMKETKRLWQVFSKSKFIEDEYEMDKNKIVSYYNTKGYRDAQILSDSIWRTKNGRLRIHLNIEEGKRYYYRNIFIKGNSLYSEDQIRNVLAIQRGDIYNQELLQKRLSFNQDGRDVSSLYMDEGYLFFRADPVEVGIEKDSVDIELRIVEGAQATIDRVKIIGNDRTNEHVVRREIRTKPGQKFSRSDVIRSQRAIMALGYFNPETMGMNTPVNPKRGTVDIEYSVEERPSDQLELSAGWSAYGLIGTLGVVFNNFSTRNFFKKDSWSPLPQGDGQKLSLRAQTNGKYYQSYNFSFTEPWLGGKKPNSFTLAGVYSLINQELSGAGKVSILRFSGGLGSQLTKPDDNFISSTALNLERIRLTDYYGFRTDNETVSNGDFYNISLKQTIARTTVSDPLFPRSGSRISLSGQFTLPYSLFRKNWDPSTLSSQDKFRWVEYHKWRFDGEWYFNLISKLVFSFNAKMGLIGYYNKKLGVPPFERVQVGGDGLNNQSFTITGRDIISLRGYEVAAVKARNPEEYRAGLDRGDATIFNKFTAELRYPLSLNPSASIYVLGFLQGANGWYSFKEYNPFDLKRSVGVGARVFLPMFGLLGFDYGFGIDQPWLKEQNAGWKSYGKFSLILGFEPE</sequence>